<protein>
    <submittedName>
        <fullName evidence="3">Transmembrane protein 252</fullName>
    </submittedName>
</protein>
<feature type="transmembrane region" description="Helical" evidence="2">
    <location>
        <begin position="22"/>
        <end position="44"/>
    </location>
</feature>
<feature type="region of interest" description="Disordered" evidence="1">
    <location>
        <begin position="77"/>
        <end position="133"/>
    </location>
</feature>
<keyword evidence="2" id="KW-1133">Transmembrane helix</keyword>
<dbReference type="PANTHER" id="PTHR35682:SF1">
    <property type="entry name" value="TRANSMEMBRANE PROTEIN 252"/>
    <property type="match status" value="1"/>
</dbReference>
<name>A0A093JW35_STRCA</name>
<accession>A0A093JW35</accession>
<feature type="compositionally biased region" description="Polar residues" evidence="1">
    <location>
        <begin position="114"/>
        <end position="124"/>
    </location>
</feature>
<feature type="non-terminal residue" evidence="3">
    <location>
        <position position="1"/>
    </location>
</feature>
<keyword evidence="4" id="KW-1185">Reference proteome</keyword>
<feature type="non-terminal residue" evidence="3">
    <location>
        <position position="133"/>
    </location>
</feature>
<dbReference type="AlphaFoldDB" id="A0A093JW35"/>
<evidence type="ECO:0000256" key="1">
    <source>
        <dbReference type="SAM" id="MobiDB-lite"/>
    </source>
</evidence>
<evidence type="ECO:0000256" key="2">
    <source>
        <dbReference type="SAM" id="Phobius"/>
    </source>
</evidence>
<keyword evidence="2" id="KW-0472">Membrane</keyword>
<evidence type="ECO:0000313" key="4">
    <source>
        <dbReference type="Proteomes" id="UP000053584"/>
    </source>
</evidence>
<dbReference type="Pfam" id="PF15664">
    <property type="entry name" value="TMEM252"/>
    <property type="match status" value="1"/>
</dbReference>
<evidence type="ECO:0000313" key="3">
    <source>
        <dbReference type="EMBL" id="KFV82734.1"/>
    </source>
</evidence>
<keyword evidence="2 3" id="KW-0812">Transmembrane</keyword>
<proteinExistence type="predicted"/>
<reference evidence="3 4" key="1">
    <citation type="submission" date="2014-04" db="EMBL/GenBank/DDBJ databases">
        <title>Genome evolution of avian class.</title>
        <authorList>
            <person name="Zhang G."/>
            <person name="Li C."/>
        </authorList>
    </citation>
    <scope>NUCLEOTIDE SEQUENCE [LARGE SCALE GENOMIC DNA]</scope>
    <source>
        <strain evidence="3">BGI_N308</strain>
    </source>
</reference>
<dbReference type="EMBL" id="KL206479">
    <property type="protein sequence ID" value="KFV82734.1"/>
    <property type="molecule type" value="Genomic_DNA"/>
</dbReference>
<gene>
    <name evidence="3" type="ORF">N308_12165</name>
</gene>
<dbReference type="Proteomes" id="UP000053584">
    <property type="component" value="Unassembled WGS sequence"/>
</dbReference>
<dbReference type="InterPro" id="IPR031363">
    <property type="entry name" value="TMEM252"/>
</dbReference>
<sequence>VLLLSFSAICLGAFCISTRTALAVYCLLPLGFLLLVTGIFWNAFHEAIKYKGLSSIFSRNPSLRELHVSTIDRPDFYPPSYEDSTDPEKQTFPLPVASTSKGEEVSQLPPPLYTESSTEFINETSEQEDPPPY</sequence>
<dbReference type="PANTHER" id="PTHR35682">
    <property type="entry name" value="TRANSMEMBRANE PROTEIN 252"/>
    <property type="match status" value="1"/>
</dbReference>
<organism evidence="3 4">
    <name type="scientific">Struthio camelus australis</name>
    <dbReference type="NCBI Taxonomy" id="441894"/>
    <lineage>
        <taxon>Eukaryota</taxon>
        <taxon>Metazoa</taxon>
        <taxon>Chordata</taxon>
        <taxon>Craniata</taxon>
        <taxon>Vertebrata</taxon>
        <taxon>Euteleostomi</taxon>
        <taxon>Archelosauria</taxon>
        <taxon>Archosauria</taxon>
        <taxon>Dinosauria</taxon>
        <taxon>Saurischia</taxon>
        <taxon>Theropoda</taxon>
        <taxon>Coelurosauria</taxon>
        <taxon>Aves</taxon>
        <taxon>Palaeognathae</taxon>
        <taxon>Struthioniformes</taxon>
        <taxon>Struthionidae</taxon>
        <taxon>Struthio</taxon>
    </lineage>
</organism>